<protein>
    <submittedName>
        <fullName evidence="3">Uncharacterized protein</fullName>
    </submittedName>
</protein>
<feature type="region of interest" description="Disordered" evidence="1">
    <location>
        <begin position="651"/>
        <end position="679"/>
    </location>
</feature>
<keyword evidence="2" id="KW-1133">Transmembrane helix</keyword>
<feature type="compositionally biased region" description="Basic and acidic residues" evidence="1">
    <location>
        <begin position="178"/>
        <end position="194"/>
    </location>
</feature>
<evidence type="ECO:0000313" key="3">
    <source>
        <dbReference type="EMBL" id="KAK3789742.1"/>
    </source>
</evidence>
<dbReference type="Proteomes" id="UP001283361">
    <property type="component" value="Unassembled WGS sequence"/>
</dbReference>
<gene>
    <name evidence="3" type="ORF">RRG08_036035</name>
</gene>
<feature type="region of interest" description="Disordered" evidence="1">
    <location>
        <begin position="1313"/>
        <end position="1351"/>
    </location>
</feature>
<comment type="caution">
    <text evidence="3">The sequence shown here is derived from an EMBL/GenBank/DDBJ whole genome shotgun (WGS) entry which is preliminary data.</text>
</comment>
<feature type="compositionally biased region" description="Basic residues" evidence="1">
    <location>
        <begin position="1477"/>
        <end position="1487"/>
    </location>
</feature>
<feature type="region of interest" description="Disordered" evidence="1">
    <location>
        <begin position="929"/>
        <end position="962"/>
    </location>
</feature>
<feature type="region of interest" description="Disordered" evidence="1">
    <location>
        <begin position="817"/>
        <end position="857"/>
    </location>
</feature>
<feature type="compositionally biased region" description="Polar residues" evidence="1">
    <location>
        <begin position="400"/>
        <end position="412"/>
    </location>
</feature>
<feature type="compositionally biased region" description="Basic and acidic residues" evidence="1">
    <location>
        <begin position="421"/>
        <end position="441"/>
    </location>
</feature>
<accession>A0AAE1AL29</accession>
<feature type="compositionally biased region" description="Basic and acidic residues" evidence="1">
    <location>
        <begin position="1640"/>
        <end position="1649"/>
    </location>
</feature>
<feature type="region of interest" description="Disordered" evidence="1">
    <location>
        <begin position="489"/>
        <end position="566"/>
    </location>
</feature>
<feature type="compositionally biased region" description="Basic and acidic residues" evidence="1">
    <location>
        <begin position="930"/>
        <end position="940"/>
    </location>
</feature>
<organism evidence="3 4">
    <name type="scientific">Elysia crispata</name>
    <name type="common">lettuce slug</name>
    <dbReference type="NCBI Taxonomy" id="231223"/>
    <lineage>
        <taxon>Eukaryota</taxon>
        <taxon>Metazoa</taxon>
        <taxon>Spiralia</taxon>
        <taxon>Lophotrochozoa</taxon>
        <taxon>Mollusca</taxon>
        <taxon>Gastropoda</taxon>
        <taxon>Heterobranchia</taxon>
        <taxon>Euthyneura</taxon>
        <taxon>Panpulmonata</taxon>
        <taxon>Sacoglossa</taxon>
        <taxon>Placobranchoidea</taxon>
        <taxon>Plakobranchidae</taxon>
        <taxon>Elysia</taxon>
    </lineage>
</organism>
<feature type="compositionally biased region" description="Basic residues" evidence="1">
    <location>
        <begin position="1272"/>
        <end position="1281"/>
    </location>
</feature>
<feature type="compositionally biased region" description="Basic and acidic residues" evidence="1">
    <location>
        <begin position="1206"/>
        <end position="1230"/>
    </location>
</feature>
<keyword evidence="4" id="KW-1185">Reference proteome</keyword>
<feature type="region of interest" description="Disordered" evidence="1">
    <location>
        <begin position="1099"/>
        <end position="1119"/>
    </location>
</feature>
<keyword evidence="2" id="KW-0812">Transmembrane</keyword>
<reference evidence="3" key="1">
    <citation type="journal article" date="2023" name="G3 (Bethesda)">
        <title>A reference genome for the long-term kleptoplast-retaining sea slug Elysia crispata morphotype clarki.</title>
        <authorList>
            <person name="Eastman K.E."/>
            <person name="Pendleton A.L."/>
            <person name="Shaikh M.A."/>
            <person name="Suttiyut T."/>
            <person name="Ogas R."/>
            <person name="Tomko P."/>
            <person name="Gavelis G."/>
            <person name="Widhalm J.R."/>
            <person name="Wisecaver J.H."/>
        </authorList>
    </citation>
    <scope>NUCLEOTIDE SEQUENCE</scope>
    <source>
        <strain evidence="3">ECLA1</strain>
    </source>
</reference>
<feature type="compositionally biased region" description="Polar residues" evidence="1">
    <location>
        <begin position="1441"/>
        <end position="1453"/>
    </location>
</feature>
<feature type="compositionally biased region" description="Polar residues" evidence="1">
    <location>
        <begin position="1501"/>
        <end position="1512"/>
    </location>
</feature>
<feature type="compositionally biased region" description="Low complexity" evidence="1">
    <location>
        <begin position="142"/>
        <end position="156"/>
    </location>
</feature>
<feature type="compositionally biased region" description="Polar residues" evidence="1">
    <location>
        <begin position="830"/>
        <end position="851"/>
    </location>
</feature>
<feature type="compositionally biased region" description="Basic residues" evidence="1">
    <location>
        <begin position="489"/>
        <end position="535"/>
    </location>
</feature>
<feature type="region of interest" description="Disordered" evidence="1">
    <location>
        <begin position="79"/>
        <end position="104"/>
    </location>
</feature>
<feature type="compositionally biased region" description="Polar residues" evidence="1">
    <location>
        <begin position="1319"/>
        <end position="1329"/>
    </location>
</feature>
<keyword evidence="2" id="KW-0472">Membrane</keyword>
<evidence type="ECO:0000313" key="4">
    <source>
        <dbReference type="Proteomes" id="UP001283361"/>
    </source>
</evidence>
<feature type="region of interest" description="Disordered" evidence="1">
    <location>
        <begin position="1962"/>
        <end position="1981"/>
    </location>
</feature>
<evidence type="ECO:0000256" key="2">
    <source>
        <dbReference type="SAM" id="Phobius"/>
    </source>
</evidence>
<feature type="region of interest" description="Disordered" evidence="1">
    <location>
        <begin position="390"/>
        <end position="449"/>
    </location>
</feature>
<feature type="region of interest" description="Disordered" evidence="1">
    <location>
        <begin position="1257"/>
        <end position="1296"/>
    </location>
</feature>
<feature type="compositionally biased region" description="Polar residues" evidence="1">
    <location>
        <begin position="1171"/>
        <end position="1187"/>
    </location>
</feature>
<feature type="region of interest" description="Disordered" evidence="1">
    <location>
        <begin position="1563"/>
        <end position="1588"/>
    </location>
</feature>
<feature type="transmembrane region" description="Helical" evidence="2">
    <location>
        <begin position="287"/>
        <end position="310"/>
    </location>
</feature>
<evidence type="ECO:0000256" key="1">
    <source>
        <dbReference type="SAM" id="MobiDB-lite"/>
    </source>
</evidence>
<feature type="region of interest" description="Disordered" evidence="1">
    <location>
        <begin position="1822"/>
        <end position="1855"/>
    </location>
</feature>
<feature type="compositionally biased region" description="Basic and acidic residues" evidence="1">
    <location>
        <begin position="1409"/>
        <end position="1426"/>
    </location>
</feature>
<feature type="region of interest" description="Disordered" evidence="1">
    <location>
        <begin position="136"/>
        <end position="222"/>
    </location>
</feature>
<feature type="compositionally biased region" description="Basic and acidic residues" evidence="1">
    <location>
        <begin position="1488"/>
        <end position="1499"/>
    </location>
</feature>
<feature type="region of interest" description="Disordered" evidence="1">
    <location>
        <begin position="1170"/>
        <end position="1244"/>
    </location>
</feature>
<feature type="compositionally biased region" description="Polar residues" evidence="1">
    <location>
        <begin position="1568"/>
        <end position="1588"/>
    </location>
</feature>
<proteinExistence type="predicted"/>
<feature type="transmembrane region" description="Helical" evidence="2">
    <location>
        <begin position="49"/>
        <end position="68"/>
    </location>
</feature>
<dbReference type="EMBL" id="JAWDGP010001628">
    <property type="protein sequence ID" value="KAK3789742.1"/>
    <property type="molecule type" value="Genomic_DNA"/>
</dbReference>
<feature type="compositionally biased region" description="Basic and acidic residues" evidence="1">
    <location>
        <begin position="817"/>
        <end position="828"/>
    </location>
</feature>
<feature type="compositionally biased region" description="Low complexity" evidence="1">
    <location>
        <begin position="336"/>
        <end position="345"/>
    </location>
</feature>
<feature type="region of interest" description="Disordered" evidence="1">
    <location>
        <begin position="1402"/>
        <end position="1512"/>
    </location>
</feature>
<feature type="region of interest" description="Disordered" evidence="1">
    <location>
        <begin position="1640"/>
        <end position="1676"/>
    </location>
</feature>
<feature type="region of interest" description="Disordered" evidence="1">
    <location>
        <begin position="322"/>
        <end position="348"/>
    </location>
</feature>
<sequence length="1981" mass="220630">MLGVDTHVTAYRASAVRFRRHRRGAEEVPLKLLGVIQPALWPSLARKTSLMLCLITAAMCAVVCSHGAHLRESINRQYEQQSTASRRDTVKAATDPSGSLFDDPTLQENFLDTIDIKQDDMPDSQDVFLSDDWYTEESTPKTTADGDQTTADDLTQSSTTEQHLVSHEGSGNGNADTINRHSDVTVGDSGDRAQQDQSFQYDSLEDEISEETTVRENEDGTDTSQAELFEEEVNHEHTSGAEDGLFVDWTDEEDASTEKQNFVSKLLYAAVSLSNKVIEFSTEHLHVYHAVVIAVVVLWLVNALLCVGLWRVPKLHTTMRSKPSLYGKSKRHRLARSTSSRGSSSKWRRRLHVCRDPVKTDSTIASFTVFIGGGESGEAVRVVRNSPTPVKTVAPDVATGSDSLESEQSLQKNKSRHRQGKHEPIDASTSRERSKSKERCTQSKSCNSDESTQNIYNIEEKLAAEVISCRGGDLCFHEKDRCRVVKNQGHVHAKKHRSSRCRSKRRASPCRQSPHRSLRAKRVTFSPRNKRHKSDKTRNSSVEPISPGPDVKENERQSVPPPPSGYHIRIVPSSADSWNENLFTDDLTWTQTEVTAASECNNINSHSEFLGKIGKLSHGESLKKHLPIQEMKEHFKRAVGETPCRFASPLKSKTKKLKTDPSHVPSTEKAANGQNHSQATSERYSCGAFGDAVWEVISSETNAQGVHKDNLANVGDKQQKCHENDSDHIECEHVVEARKLRAAHNSSNRRRLRHTVREGIDFNINSNTMSSTYIQINNIADSTPPLNRNTSDFSHVIPMHHLNTNMNAFPGNESVHEGMPGDHQEVISEHNPSSTTPSVDQFYTPESSSPGSRPEAVSELALEERVEEVYQDKLEEVLPDLTTSLLESPTSVKDEIQEQATLEEREREYWEAKKRSIMMACNEAIKNRLKRQETDEEGSRELTSSESASTKNSSEKRKKRKKKTTESVCVKFKTSLSKKMTTTTTLKEVKQSTQGISAKTLMLENDHQNALGLASLTSEQSLSIAQPRHTRIIKCAELENQVKKRKLSSDTEVELMHLIDSSKQPVSVSKSLKDGIVRDHQINKKENTYVETFAIEEHSMDTDRQDASQVSPRIPHGELTGEYDKLSEKASVITVINVLETSDAAEKMQSDETVDREGLESCQAEECIHTPSLSLARQSGQGTTEGSTSRERAKRRKKPSKQTGGKKSEAKRVDSKTRDAIEISEKDEATQGHQSETSLSRSSKKFFSFSSSSKALHHAARSHSSPPDCRKKTGKSKKKTSVHLLEPSETDPNHLYKMQKKLLDKKMKVRQIAMKENNPRNTGSTSSTNSEKKRKSQTTASSLSMDSVEDDQQVVEKASLKVEQKLQEIEVTLPTVEMKDPESPNALEAPEVPLTENEILPELVGQAEGSKKKSAENLNDKMRELKVSTQYEINKDKTPEHVSQTNESYSLKSKSGVRKDPSDMAPIPQKSLNKIPKLAHIRSSVGHHSKDKDLQKAEDGWNNSISYSTSNKGKVVGEKAKCAPRRPKLKYVLVKAKDKIKEAKKVKDRGALTSSAFVESISPHEVSTDQTVKQDGQGDSSLRGQSKTVQFSESIENIENLKQSELHAQEALIGDNASDGSLGDMFLSNNFDLVRELVEEEAEDKHKQSESVPNPNVVPRIEKQKSSSPRRNRRPVWLKKTAPKAVEEPIVVETRVVTSKLNMSPLRLEKKKESFEEVILKPKKCNIEVTNPVPPSGMSPKREMPSAKTRVAYSSMLSNVFLSLPLKKEAKVVIAETGSPVDIKEVIEGSSVDAADYAKNLRYSPKTKRVVGIVSSGIGRKKGALETPVGSGSARSPVSRDNAADHRLTTASCSPSTDLDEAAVYRPVHSAPSSRSTRTALKKEKRSVFGRRVSCVLPWRMMSAGLEHENEELGELSCRQVAGDMVETNILHVALSWLVQEFVNCLDYLNRRRQLRPVSYRQASELSQESPGQEQQTIPAL</sequence>
<name>A0AAE1AL29_9GAST</name>